<gene>
    <name evidence="3" type="ORF">HZF06_06600</name>
</gene>
<dbReference type="PANTHER" id="PTHR35149:SF2">
    <property type="entry name" value="DUF262 DOMAIN-CONTAINING PROTEIN"/>
    <property type="match status" value="1"/>
</dbReference>
<organism evidence="3 4">
    <name type="scientific">Clostridium intestinale</name>
    <dbReference type="NCBI Taxonomy" id="36845"/>
    <lineage>
        <taxon>Bacteria</taxon>
        <taxon>Bacillati</taxon>
        <taxon>Bacillota</taxon>
        <taxon>Clostridia</taxon>
        <taxon>Eubacteriales</taxon>
        <taxon>Clostridiaceae</taxon>
        <taxon>Clostridium</taxon>
    </lineage>
</organism>
<evidence type="ECO:0000313" key="3">
    <source>
        <dbReference type="EMBL" id="QLY81250.1"/>
    </source>
</evidence>
<dbReference type="KEGG" id="cint:HZF06_06600"/>
<evidence type="ECO:0000259" key="2">
    <source>
        <dbReference type="Pfam" id="PF07510"/>
    </source>
</evidence>
<proteinExistence type="predicted"/>
<feature type="domain" description="GmrSD restriction endonucleases N-terminal" evidence="1">
    <location>
        <begin position="11"/>
        <end position="213"/>
    </location>
</feature>
<reference evidence="3 4" key="1">
    <citation type="submission" date="2020-07" db="EMBL/GenBank/DDBJ databases">
        <title>Electron transfer.</title>
        <authorList>
            <person name="Huang L."/>
            <person name="Liu X."/>
            <person name="Zhou S."/>
        </authorList>
    </citation>
    <scope>NUCLEOTIDE SEQUENCE [LARGE SCALE GENOMIC DNA]</scope>
    <source>
        <strain evidence="3 4">Lx1</strain>
    </source>
</reference>
<dbReference type="InterPro" id="IPR004919">
    <property type="entry name" value="GmrSD_N"/>
</dbReference>
<accession>A0A7D6VVV8</accession>
<sequence length="572" mass="67357">MPELVIKPVGEIKAQFLIPDYQRGYRWEKVNVQQLLDDLYQFAISLDAGNTYFLQPVVVKKLAENTYELIDGQQRLTTLYILGKILGRNDEDPLKLTYDIEYQTSAGLAVYLKQITNPDSDISEVLYKSDPNKFYMQQAYMTMNEWFEARETPGPIKTKLRALLQPDNKDDPNQKLAKVIWYETESDNPENEFRKLNDYSIKLTNAELIKALILRFKKSGDDINKEQIITSAQWDNIERQLSNKEFFGFLTNEKISNYDTKIDLLFELHFSRDHNAYNKYETLQDVETQLTSKTQEELWDELYHSFEILNSWYNNKEMYHKIGFLVSTNGQKIISELLQQSRNEKHSVFEAKLDSIIKNEISNFDFDNAAFGEESIKKILTLYNVILILDNENNKNYFPFYLLKAKKWDIEHIQPRSDAEFKNKVELWDEWVGKNVISSEQELQQYKDYQAKKTEANFRRLYEKIVDEYSEKNSDWLNGIGNLCLLEKGNNIAVSNFLFKTKRQMIMDFDKAGDFIPLGTKNCFMRYFEDSASSDTNFWSSKDRLDYIADIKRVLSRYIDEELDDGGNEDEI</sequence>
<protein>
    <submittedName>
        <fullName evidence="3">DUF262 domain-containing protein</fullName>
    </submittedName>
</protein>
<dbReference type="Pfam" id="PF03235">
    <property type="entry name" value="GmrSD_N"/>
    <property type="match status" value="1"/>
</dbReference>
<feature type="domain" description="GmrSD restriction endonucleases C-terminal" evidence="2">
    <location>
        <begin position="391"/>
        <end position="505"/>
    </location>
</feature>
<name>A0A7D6VVV8_9CLOT</name>
<dbReference type="EMBL" id="CP059378">
    <property type="protein sequence ID" value="QLY81250.1"/>
    <property type="molecule type" value="Genomic_DNA"/>
</dbReference>
<dbReference type="InterPro" id="IPR011089">
    <property type="entry name" value="GmrSD_C"/>
</dbReference>
<dbReference type="PANTHER" id="PTHR35149">
    <property type="entry name" value="SLL5132 PROTEIN"/>
    <property type="match status" value="1"/>
</dbReference>
<evidence type="ECO:0000259" key="1">
    <source>
        <dbReference type="Pfam" id="PF03235"/>
    </source>
</evidence>
<dbReference type="RefSeq" id="WP_181602897.1">
    <property type="nucleotide sequence ID" value="NZ_CP059378.1"/>
</dbReference>
<evidence type="ECO:0000313" key="4">
    <source>
        <dbReference type="Proteomes" id="UP000512286"/>
    </source>
</evidence>
<dbReference type="Pfam" id="PF07510">
    <property type="entry name" value="GmrSD_C"/>
    <property type="match status" value="1"/>
</dbReference>
<dbReference type="AlphaFoldDB" id="A0A7D6VVV8"/>
<dbReference type="CDD" id="cd16387">
    <property type="entry name" value="ParB_N_Srx"/>
    <property type="match status" value="1"/>
</dbReference>
<dbReference type="Proteomes" id="UP000512286">
    <property type="component" value="Chromosome"/>
</dbReference>